<proteinExistence type="predicted"/>
<name>A0A6L2LNE9_TANCI</name>
<gene>
    <name evidence="3" type="ORF">Tci_034475</name>
</gene>
<dbReference type="PANTHER" id="PTHR47592">
    <property type="entry name" value="PBF68 PROTEIN"/>
    <property type="match status" value="1"/>
</dbReference>
<protein>
    <submittedName>
        <fullName evidence="3">Reverse transcriptase domain-containing protein</fullName>
    </submittedName>
</protein>
<reference evidence="3" key="1">
    <citation type="journal article" date="2019" name="Sci. Rep.">
        <title>Draft genome of Tanacetum cinerariifolium, the natural source of mosquito coil.</title>
        <authorList>
            <person name="Yamashiro T."/>
            <person name="Shiraishi A."/>
            <person name="Satake H."/>
            <person name="Nakayama K."/>
        </authorList>
    </citation>
    <scope>NUCLEOTIDE SEQUENCE</scope>
</reference>
<feature type="region of interest" description="Disordered" evidence="1">
    <location>
        <begin position="121"/>
        <end position="153"/>
    </location>
</feature>
<sequence>MAAAAMKHMASNFSKLNMFEGVDFRRWQKKMHFLLSSMSVVYVLTIPIPEDGNDDATVEQIRKRAKYENDDYVCRGLIHNGMSDSLFDIYQNVESSKELWDSLEDKYIAKDASILSQSPISDSQDFFPSKEISPKDTETSVSPSSSIGSSSPIRSTISPLDYPFDESIFPESDNLLWIIPRPLGEEPVPEELNEMPPKRTSTSKTPAITLATIQRLITDGIVAALEIQAINTNDTNRNLEPRETHVEKRRNYKEFISCQPFYFNGTEGAVDLIHWFERTESNAYAQLIGIEQANKITWTKLKRLLTNKYCPRTEIKKMEDEFYNLIVKGNDLKTYTRRFQELTILCPNMVPNTEKLMEAFIDGLPRSIEGNVTASKPQTLEEAINIFYTRHQ</sequence>
<dbReference type="PANTHER" id="PTHR47592:SF29">
    <property type="entry name" value="ZINC FINGER, CCHC-TYPE"/>
    <property type="match status" value="1"/>
</dbReference>
<comment type="caution">
    <text evidence="3">The sequence shown here is derived from an EMBL/GenBank/DDBJ whole genome shotgun (WGS) entry which is preliminary data.</text>
</comment>
<keyword evidence="3" id="KW-0808">Transferase</keyword>
<dbReference type="EMBL" id="BKCJ010004685">
    <property type="protein sequence ID" value="GEU62497.1"/>
    <property type="molecule type" value="Genomic_DNA"/>
</dbReference>
<dbReference type="InterPro" id="IPR005162">
    <property type="entry name" value="Retrotrans_gag_dom"/>
</dbReference>
<dbReference type="Pfam" id="PF03732">
    <property type="entry name" value="Retrotrans_gag"/>
    <property type="match status" value="1"/>
</dbReference>
<organism evidence="3">
    <name type="scientific">Tanacetum cinerariifolium</name>
    <name type="common">Dalmatian daisy</name>
    <name type="synonym">Chrysanthemum cinerariifolium</name>
    <dbReference type="NCBI Taxonomy" id="118510"/>
    <lineage>
        <taxon>Eukaryota</taxon>
        <taxon>Viridiplantae</taxon>
        <taxon>Streptophyta</taxon>
        <taxon>Embryophyta</taxon>
        <taxon>Tracheophyta</taxon>
        <taxon>Spermatophyta</taxon>
        <taxon>Magnoliopsida</taxon>
        <taxon>eudicotyledons</taxon>
        <taxon>Gunneridae</taxon>
        <taxon>Pentapetalae</taxon>
        <taxon>asterids</taxon>
        <taxon>campanulids</taxon>
        <taxon>Asterales</taxon>
        <taxon>Asteraceae</taxon>
        <taxon>Asteroideae</taxon>
        <taxon>Anthemideae</taxon>
        <taxon>Anthemidinae</taxon>
        <taxon>Tanacetum</taxon>
    </lineage>
</organism>
<keyword evidence="3" id="KW-0548">Nucleotidyltransferase</keyword>
<dbReference type="GO" id="GO:0003964">
    <property type="term" value="F:RNA-directed DNA polymerase activity"/>
    <property type="evidence" value="ECO:0007669"/>
    <property type="project" value="UniProtKB-KW"/>
</dbReference>
<dbReference type="AlphaFoldDB" id="A0A6L2LNE9"/>
<dbReference type="Pfam" id="PF14223">
    <property type="entry name" value="Retrotran_gag_2"/>
    <property type="match status" value="1"/>
</dbReference>
<accession>A0A6L2LNE9</accession>
<evidence type="ECO:0000259" key="2">
    <source>
        <dbReference type="Pfam" id="PF03732"/>
    </source>
</evidence>
<feature type="compositionally biased region" description="Low complexity" evidence="1">
    <location>
        <begin position="139"/>
        <end position="153"/>
    </location>
</feature>
<evidence type="ECO:0000256" key="1">
    <source>
        <dbReference type="SAM" id="MobiDB-lite"/>
    </source>
</evidence>
<evidence type="ECO:0000313" key="3">
    <source>
        <dbReference type="EMBL" id="GEU62497.1"/>
    </source>
</evidence>
<feature type="domain" description="Retrotransposon gag" evidence="2">
    <location>
        <begin position="283"/>
        <end position="365"/>
    </location>
</feature>
<keyword evidence="3" id="KW-0695">RNA-directed DNA polymerase</keyword>